<dbReference type="EMBL" id="LARY01000002">
    <property type="protein sequence ID" value="RDX01473.1"/>
    <property type="molecule type" value="Genomic_DNA"/>
</dbReference>
<protein>
    <recommendedName>
        <fullName evidence="3">Polymerase beta nucleotidyltransferase domain-containing protein</fullName>
    </recommendedName>
</protein>
<evidence type="ECO:0000313" key="2">
    <source>
        <dbReference type="Proteomes" id="UP000257055"/>
    </source>
</evidence>
<dbReference type="AlphaFoldDB" id="A0A3D8TRU6"/>
<comment type="caution">
    <text evidence="1">The sequence shown here is derived from an EMBL/GenBank/DDBJ whole genome shotgun (WGS) entry which is preliminary data.</text>
</comment>
<proteinExistence type="predicted"/>
<dbReference type="InterPro" id="IPR043519">
    <property type="entry name" value="NT_sf"/>
</dbReference>
<dbReference type="Gene3D" id="3.30.460.10">
    <property type="entry name" value="Beta Polymerase, domain 2"/>
    <property type="match status" value="1"/>
</dbReference>
<accession>A0A3D8TRU6</accession>
<gene>
    <name evidence="1" type="ORF">UR08_11260</name>
</gene>
<sequence length="84" mass="9827">MKVPEIKIYQFGSSLCSDTPNDLDILIIYKFLDLNEIDEVIRFKNEIKLKIETALLIPVDVVLLSEDEAVHLQYLEKVVFQRIF</sequence>
<evidence type="ECO:0008006" key="3">
    <source>
        <dbReference type="Google" id="ProtNLM"/>
    </source>
</evidence>
<dbReference type="Proteomes" id="UP000257055">
    <property type="component" value="Unassembled WGS sequence"/>
</dbReference>
<organism evidence="1 2">
    <name type="scientific">Listeria kieliensis</name>
    <dbReference type="NCBI Taxonomy" id="1621700"/>
    <lineage>
        <taxon>Bacteria</taxon>
        <taxon>Bacillati</taxon>
        <taxon>Bacillota</taxon>
        <taxon>Bacilli</taxon>
        <taxon>Bacillales</taxon>
        <taxon>Listeriaceae</taxon>
        <taxon>Listeria</taxon>
    </lineage>
</organism>
<name>A0A3D8TRU6_9LIST</name>
<evidence type="ECO:0000313" key="1">
    <source>
        <dbReference type="EMBL" id="RDX01473.1"/>
    </source>
</evidence>
<reference evidence="2" key="1">
    <citation type="submission" date="2015-04" db="EMBL/GenBank/DDBJ databases">
        <authorList>
            <person name="Schardt J."/>
            <person name="Mueller-Herbst S."/>
            <person name="Scherer S."/>
            <person name="Huptas C."/>
        </authorList>
    </citation>
    <scope>NUCLEOTIDE SEQUENCE [LARGE SCALE GENOMIC DNA]</scope>
    <source>
        <strain evidence="2">Kiel-L1</strain>
    </source>
</reference>
<keyword evidence="2" id="KW-1185">Reference proteome</keyword>